<accession>V9IIE8</accession>
<dbReference type="GO" id="GO:0005819">
    <property type="term" value="C:spindle"/>
    <property type="evidence" value="ECO:0007669"/>
    <property type="project" value="TreeGrafter"/>
</dbReference>
<name>V9IIE8_APICE</name>
<sequence length="303" mass="34279">MQSSVDLIQVVVPAKSPNVLPHCKIRDNPHVSAEEWDYLKRITRIHASDASVKDCEEKENVTNECQGTEQQKLFVDLVAATARRLFNYMEISPEDSLLHRLYDAEVIDLTHDVSFLIAVPPAETACCVPGTREILLQRGDLLSLPIQVFEMVHLNTYQKDVINRYSRLSCILELDTAQAQYNHREAFSSLELSVAKDKLARLQDLQTQVNTVWKGARWLIDVITFARDRGFSQQSGSSQVGISMKHLLSLDRNKSNNNSNSLKRSLLQLPPRDPKLVNLVQVEAVGQGLTCPIFLESTHHRIQ</sequence>
<evidence type="ECO:0000313" key="1">
    <source>
        <dbReference type="EMBL" id="AEY60069.1"/>
    </source>
</evidence>
<dbReference type="GO" id="GO:0061172">
    <property type="term" value="P:regulation of establishment of bipolar cell polarity"/>
    <property type="evidence" value="ECO:0007669"/>
    <property type="project" value="TreeGrafter"/>
</dbReference>
<dbReference type="PANTHER" id="PTHR21437">
    <property type="entry name" value="WIDE AWAKE"/>
    <property type="match status" value="1"/>
</dbReference>
<dbReference type="PANTHER" id="PTHR21437:SF1">
    <property type="entry name" value="WIDE AWAKE"/>
    <property type="match status" value="1"/>
</dbReference>
<organism evidence="1">
    <name type="scientific">Apis cerana</name>
    <name type="common">Indian honeybee</name>
    <dbReference type="NCBI Taxonomy" id="7461"/>
    <lineage>
        <taxon>Eukaryota</taxon>
        <taxon>Metazoa</taxon>
        <taxon>Ecdysozoa</taxon>
        <taxon>Arthropoda</taxon>
        <taxon>Hexapoda</taxon>
        <taxon>Insecta</taxon>
        <taxon>Pterygota</taxon>
        <taxon>Neoptera</taxon>
        <taxon>Endopterygota</taxon>
        <taxon>Hymenoptera</taxon>
        <taxon>Apocrita</taxon>
        <taxon>Aculeata</taxon>
        <taxon>Apoidea</taxon>
        <taxon>Anthophila</taxon>
        <taxon>Apidae</taxon>
        <taxon>Apis</taxon>
    </lineage>
</organism>
<dbReference type="AlphaFoldDB" id="V9IIE8"/>
<dbReference type="InterPro" id="IPR039269">
    <property type="entry name" value="ANKFN1"/>
</dbReference>
<dbReference type="GO" id="GO:0000132">
    <property type="term" value="P:establishment of mitotic spindle orientation"/>
    <property type="evidence" value="ECO:0007669"/>
    <property type="project" value="TreeGrafter"/>
</dbReference>
<dbReference type="EMBL" id="JR045845">
    <property type="protein sequence ID" value="AEY60069.1"/>
    <property type="molecule type" value="mRNA"/>
</dbReference>
<gene>
    <name evidence="1" type="ORF">ACCB07066</name>
</gene>
<reference evidence="1" key="1">
    <citation type="submission" date="2011-11" db="EMBL/GenBank/DDBJ databases">
        <title>Decoding the brain transcriptome of the Eastern honeybee (Apis cerana) based on pyrosequencing.</title>
        <authorList>
            <person name="Sun L."/>
            <person name="Zheng H."/>
            <person name="Wang Y."/>
            <person name="Xie X."/>
            <person name="Zhu Y."/>
            <person name="Gu W."/>
            <person name="Wang S."/>
        </authorList>
    </citation>
    <scope>NUCLEOTIDE SEQUENCE</scope>
    <source>
        <tissue evidence="1">Brain</tissue>
    </source>
</reference>
<protein>
    <submittedName>
        <fullName evidence="1">Ankyrin repeat and fibronectin type-III domain-containing protein 1</fullName>
    </submittedName>
</protein>
<proteinExistence type="evidence at transcript level"/>